<protein>
    <submittedName>
        <fullName evidence="1">Uncharacterized protein</fullName>
    </submittedName>
</protein>
<evidence type="ECO:0000313" key="1">
    <source>
        <dbReference type="EMBL" id="MEE3850596.1"/>
    </source>
</evidence>
<reference evidence="1 2" key="1">
    <citation type="submission" date="2024-01" db="EMBL/GenBank/DDBJ databases">
        <title>Draft genome sequence of Gordonia sp. LSe1-13.</title>
        <authorList>
            <person name="Suphannarot A."/>
            <person name="Mingma R."/>
        </authorList>
    </citation>
    <scope>NUCLEOTIDE SEQUENCE [LARGE SCALE GENOMIC DNA]</scope>
    <source>
        <strain evidence="1 2">LSe1-13</strain>
    </source>
</reference>
<keyword evidence="2" id="KW-1185">Reference proteome</keyword>
<organism evidence="1 2">
    <name type="scientific">Gordonia sesuvii</name>
    <dbReference type="NCBI Taxonomy" id="3116777"/>
    <lineage>
        <taxon>Bacteria</taxon>
        <taxon>Bacillati</taxon>
        <taxon>Actinomycetota</taxon>
        <taxon>Actinomycetes</taxon>
        <taxon>Mycobacteriales</taxon>
        <taxon>Gordoniaceae</taxon>
        <taxon>Gordonia</taxon>
    </lineage>
</organism>
<proteinExistence type="predicted"/>
<evidence type="ECO:0000313" key="2">
    <source>
        <dbReference type="Proteomes" id="UP001347146"/>
    </source>
</evidence>
<dbReference type="Proteomes" id="UP001347146">
    <property type="component" value="Unassembled WGS sequence"/>
</dbReference>
<dbReference type="EMBL" id="JAZDUF010000002">
    <property type="protein sequence ID" value="MEE3850596.1"/>
    <property type="molecule type" value="Genomic_DNA"/>
</dbReference>
<name>A0ABU7MDE5_9ACTN</name>
<dbReference type="RefSeq" id="WP_330432232.1">
    <property type="nucleotide sequence ID" value="NZ_JAZDUF010000002.1"/>
</dbReference>
<gene>
    <name evidence="1" type="ORF">VZC37_09640</name>
</gene>
<accession>A0ABU7MDE5</accession>
<sequence length="137" mass="15082">MTHTAHAPSLISHITRTSCRARSVAHDTRVPVGELEDLTSSIAEMVQFARLAGLPDESITAALRGHRAPALYALDMRAYRVVTVEDSHGARHYEVRSHVDDERVIGFYDAELARDAARILNTGLCREALLPAGEPLR</sequence>
<comment type="caution">
    <text evidence="1">The sequence shown here is derived from an EMBL/GenBank/DDBJ whole genome shotgun (WGS) entry which is preliminary data.</text>
</comment>